<protein>
    <submittedName>
        <fullName evidence="2">Uncharacterized protein LOC126911758</fullName>
    </submittedName>
</protein>
<sequence length="137" mass="15826">MKTRSFTNTRLLLTENKVVRSGKRELKDTQKQFLKEVKAHLSKSKLFRPPNSKMTAKQKILKQIVEGSSYSDEEESLQKNLIEALHKSNRDKRYKHGTVNGKGKSGKKEYLDLTRRSGRSGVKFKSMISLIRNGFLR</sequence>
<dbReference type="Proteomes" id="UP000829999">
    <property type="component" value="Chromosome 19"/>
</dbReference>
<name>A0A9R0E0I1_SPOFR</name>
<reference evidence="2" key="1">
    <citation type="submission" date="2025-08" db="UniProtKB">
        <authorList>
            <consortium name="RefSeq"/>
        </authorList>
    </citation>
    <scope>IDENTIFICATION</scope>
    <source>
        <tissue evidence="2">Whole larval tissue</tissue>
    </source>
</reference>
<gene>
    <name evidence="2" type="primary">LOC126911758</name>
</gene>
<evidence type="ECO:0000313" key="1">
    <source>
        <dbReference type="Proteomes" id="UP000829999"/>
    </source>
</evidence>
<accession>A0A9R0E0I1</accession>
<dbReference type="AlphaFoldDB" id="A0A9R0E0I1"/>
<dbReference type="RefSeq" id="XP_050556559.1">
    <property type="nucleotide sequence ID" value="XM_050700602.1"/>
</dbReference>
<proteinExistence type="predicted"/>
<evidence type="ECO:0000313" key="2">
    <source>
        <dbReference type="RefSeq" id="XP_050556559.1"/>
    </source>
</evidence>
<organism evidence="1 2">
    <name type="scientific">Spodoptera frugiperda</name>
    <name type="common">Fall armyworm</name>
    <dbReference type="NCBI Taxonomy" id="7108"/>
    <lineage>
        <taxon>Eukaryota</taxon>
        <taxon>Metazoa</taxon>
        <taxon>Ecdysozoa</taxon>
        <taxon>Arthropoda</taxon>
        <taxon>Hexapoda</taxon>
        <taxon>Insecta</taxon>
        <taxon>Pterygota</taxon>
        <taxon>Neoptera</taxon>
        <taxon>Endopterygota</taxon>
        <taxon>Lepidoptera</taxon>
        <taxon>Glossata</taxon>
        <taxon>Ditrysia</taxon>
        <taxon>Noctuoidea</taxon>
        <taxon>Noctuidae</taxon>
        <taxon>Amphipyrinae</taxon>
        <taxon>Spodoptera</taxon>
    </lineage>
</organism>
<dbReference type="GeneID" id="126911758"/>
<keyword evidence="1" id="KW-1185">Reference proteome</keyword>
<dbReference type="OrthoDB" id="7486151at2759"/>